<sequence length="75" mass="8023">MGAVSAAWLVTPNSDAATSKAAKSDLLFMVLSLDEMGDARSLSVPQAHGDRADSGRRRVFNSVGKLTQRLFETNV</sequence>
<reference evidence="1 2" key="1">
    <citation type="submission" date="2016-09" db="EMBL/GenBank/DDBJ databases">
        <authorList>
            <person name="Reverchon S."/>
            <person name="Nasser W."/>
            <person name="Leonard S."/>
            <person name="Brochier C."/>
            <person name="Duprey A."/>
        </authorList>
    </citation>
    <scope>NUCLEOTIDE SEQUENCE [LARGE SCALE GENOMIC DNA]</scope>
    <source>
        <strain evidence="1 2">174/2</strain>
    </source>
</reference>
<evidence type="ECO:0000313" key="2">
    <source>
        <dbReference type="Proteomes" id="UP000294820"/>
    </source>
</evidence>
<protein>
    <submittedName>
        <fullName evidence="1">Uncharacterized protein</fullName>
    </submittedName>
</protein>
<keyword evidence="2" id="KW-1185">Reference proteome</keyword>
<accession>A0A375ABC1</accession>
<gene>
    <name evidence="1" type="ORF">DAQ1742_02427</name>
</gene>
<organism evidence="1 2">
    <name type="scientific">Dickeya aquatica</name>
    <dbReference type="NCBI Taxonomy" id="1401087"/>
    <lineage>
        <taxon>Bacteria</taxon>
        <taxon>Pseudomonadati</taxon>
        <taxon>Pseudomonadota</taxon>
        <taxon>Gammaproteobacteria</taxon>
        <taxon>Enterobacterales</taxon>
        <taxon>Pectobacteriaceae</taxon>
        <taxon>Dickeya</taxon>
    </lineage>
</organism>
<dbReference type="KEGG" id="daq:DAQ1742_02427"/>
<dbReference type="Proteomes" id="UP000294820">
    <property type="component" value="Chromosome 1"/>
</dbReference>
<evidence type="ECO:0000313" key="1">
    <source>
        <dbReference type="EMBL" id="SLM63315.1"/>
    </source>
</evidence>
<dbReference type="AlphaFoldDB" id="A0A375ABC1"/>
<proteinExistence type="predicted"/>
<dbReference type="EMBL" id="LT615367">
    <property type="protein sequence ID" value="SLM63315.1"/>
    <property type="molecule type" value="Genomic_DNA"/>
</dbReference>
<name>A0A375ABC1_9GAMM</name>